<evidence type="ECO:0000259" key="1">
    <source>
        <dbReference type="Pfam" id="PF12657"/>
    </source>
</evidence>
<dbReference type="AlphaFoldDB" id="A0A9P4IIC0"/>
<dbReference type="InterPro" id="IPR024764">
    <property type="entry name" value="TFIIIC_Znf"/>
</dbReference>
<dbReference type="Pfam" id="PF12660">
    <property type="entry name" value="zf-TFIIIC"/>
    <property type="match status" value="1"/>
</dbReference>
<name>A0A9P4IIC0_9PEZI</name>
<feature type="domain" description="Transcription factor IIIC 90kDa subunit N-terminal" evidence="1">
    <location>
        <begin position="19"/>
        <end position="464"/>
    </location>
</feature>
<dbReference type="PANTHER" id="PTHR15496:SF2">
    <property type="entry name" value="GENERAL TRANSCRIPTION FACTOR 3C POLYPEPTIDE 4"/>
    <property type="match status" value="1"/>
</dbReference>
<comment type="caution">
    <text evidence="3">The sequence shown here is derived from an EMBL/GenBank/DDBJ whole genome shotgun (WGS) entry which is preliminary data.</text>
</comment>
<dbReference type="InterPro" id="IPR044230">
    <property type="entry name" value="GTF3C4"/>
</dbReference>
<sequence>MPDDFTLNCWPNNINCFAWSQDGDLAVAGGEHVELLTPKFHPFVQIKTTDTLWHNVHIRINSFTLQEQPTLKPASFREWSIGEEISPITVVSLAWSYRGLSKQRRAVLGVLTSNLLLSIWESTSKPWLADGWRRTLVINHTLKAYFSTMLHTDKDKSFRRRVRIRAFVWGSTSHQHAVDSTSEFLAVCNDCDEIIILRVQLASSILLADQSPSAAVVAHFKASSVDDGVMNTPPLTFEEMMSHRAYRSTLSWSPWIRSESGESTSFLVYPSGSHIQVHKVSASHSNDSEPIKMAFDDPQSVELPMRDKAPISWLPTLSEDGTLRMVTFTQESVVCVTFHDDGETTISPLNLHSISDHWDMPSGVTFTDTSYPLVHFVFHLSTPRASQTTLSLLRHKEKEHECPEAGWRQQLRDKMAIYSAEHELRGNVKAKVYGITSSPFGYFTATCTSFHPGDQLEYTIPIDQLCSVDISEARTMDDEAFEPPSEGWNSDVTVVSSEFLTFALKRWICRRHAWDDRVALAEALWAQLSNTVKPGPSSDFSRTRLPLDEAIAKHYTSASPDIETSPYNFVVPLRQELFDQIAQKRFRIGRLIDASVLSKEPALEDDIPVLRHLCRAVDKLLPLFTGDDELSHRLARIFGMLSIMVFSDAPMNGADPSTVPSEVVENCDICDAPVAFDDCRSAKCSHGHRFIRCQLTFMTIQAPGITKYCGVCGKPFITEEWVHKVVSESHAKRESANTSSSLPSLALLLLATCDVCLYCGGKFVR</sequence>
<feature type="domain" description="Transcription factor IIIC putative zinc-finger" evidence="2">
    <location>
        <begin position="661"/>
        <end position="763"/>
    </location>
</feature>
<dbReference type="InterPro" id="IPR024761">
    <property type="entry name" value="TFIIIC_delta_N"/>
</dbReference>
<evidence type="ECO:0000313" key="3">
    <source>
        <dbReference type="EMBL" id="KAF2101639.1"/>
    </source>
</evidence>
<reference evidence="3" key="1">
    <citation type="journal article" date="2020" name="Stud. Mycol.">
        <title>101 Dothideomycetes genomes: a test case for predicting lifestyles and emergence of pathogens.</title>
        <authorList>
            <person name="Haridas S."/>
            <person name="Albert R."/>
            <person name="Binder M."/>
            <person name="Bloem J."/>
            <person name="Labutti K."/>
            <person name="Salamov A."/>
            <person name="Andreopoulos B."/>
            <person name="Baker S."/>
            <person name="Barry K."/>
            <person name="Bills G."/>
            <person name="Bluhm B."/>
            <person name="Cannon C."/>
            <person name="Castanera R."/>
            <person name="Culley D."/>
            <person name="Daum C."/>
            <person name="Ezra D."/>
            <person name="Gonzalez J."/>
            <person name="Henrissat B."/>
            <person name="Kuo A."/>
            <person name="Liang C."/>
            <person name="Lipzen A."/>
            <person name="Lutzoni F."/>
            <person name="Magnuson J."/>
            <person name="Mondo S."/>
            <person name="Nolan M."/>
            <person name="Ohm R."/>
            <person name="Pangilinan J."/>
            <person name="Park H.-J."/>
            <person name="Ramirez L."/>
            <person name="Alfaro M."/>
            <person name="Sun H."/>
            <person name="Tritt A."/>
            <person name="Yoshinaga Y."/>
            <person name="Zwiers L.-H."/>
            <person name="Turgeon B."/>
            <person name="Goodwin S."/>
            <person name="Spatafora J."/>
            <person name="Crous P."/>
            <person name="Grigoriev I."/>
        </authorList>
    </citation>
    <scope>NUCLEOTIDE SEQUENCE</scope>
    <source>
        <strain evidence="3">CBS 133067</strain>
    </source>
</reference>
<dbReference type="Proteomes" id="UP000799772">
    <property type="component" value="Unassembled WGS sequence"/>
</dbReference>
<dbReference type="PANTHER" id="PTHR15496">
    <property type="entry name" value="GENERAL TRANSCRIPTION FACTOR 3C POLYPEPTIDE 4 FAMILY"/>
    <property type="match status" value="1"/>
</dbReference>
<gene>
    <name evidence="3" type="ORF">NA57DRAFT_73079</name>
</gene>
<evidence type="ECO:0008006" key="5">
    <source>
        <dbReference type="Google" id="ProtNLM"/>
    </source>
</evidence>
<dbReference type="GO" id="GO:0006384">
    <property type="term" value="P:transcription initiation at RNA polymerase III promoter"/>
    <property type="evidence" value="ECO:0007669"/>
    <property type="project" value="InterPro"/>
</dbReference>
<accession>A0A9P4IIC0</accession>
<keyword evidence="4" id="KW-1185">Reference proteome</keyword>
<dbReference type="GO" id="GO:0000127">
    <property type="term" value="C:transcription factor TFIIIC complex"/>
    <property type="evidence" value="ECO:0007669"/>
    <property type="project" value="InterPro"/>
</dbReference>
<dbReference type="EMBL" id="ML978123">
    <property type="protein sequence ID" value="KAF2101639.1"/>
    <property type="molecule type" value="Genomic_DNA"/>
</dbReference>
<proteinExistence type="predicted"/>
<organism evidence="3 4">
    <name type="scientific">Rhizodiscina lignyota</name>
    <dbReference type="NCBI Taxonomy" id="1504668"/>
    <lineage>
        <taxon>Eukaryota</taxon>
        <taxon>Fungi</taxon>
        <taxon>Dikarya</taxon>
        <taxon>Ascomycota</taxon>
        <taxon>Pezizomycotina</taxon>
        <taxon>Dothideomycetes</taxon>
        <taxon>Pleosporomycetidae</taxon>
        <taxon>Aulographales</taxon>
        <taxon>Rhizodiscinaceae</taxon>
        <taxon>Rhizodiscina</taxon>
    </lineage>
</organism>
<evidence type="ECO:0000259" key="2">
    <source>
        <dbReference type="Pfam" id="PF12660"/>
    </source>
</evidence>
<protein>
    <recommendedName>
        <fullName evidence="5">Transcription factor IIIC 90kDa subunit N-terminal domain-containing protein</fullName>
    </recommendedName>
</protein>
<evidence type="ECO:0000313" key="4">
    <source>
        <dbReference type="Proteomes" id="UP000799772"/>
    </source>
</evidence>
<dbReference type="GO" id="GO:0004402">
    <property type="term" value="F:histone acetyltransferase activity"/>
    <property type="evidence" value="ECO:0007669"/>
    <property type="project" value="InterPro"/>
</dbReference>
<dbReference type="OrthoDB" id="6021743at2759"/>
<dbReference type="Pfam" id="PF12657">
    <property type="entry name" value="TFIIIC_delta"/>
    <property type="match status" value="1"/>
</dbReference>